<evidence type="ECO:0000313" key="2">
    <source>
        <dbReference type="EMBL" id="MBX5088351.1"/>
    </source>
</evidence>
<keyword evidence="2" id="KW-0378">Hydrolase</keyword>
<evidence type="ECO:0000313" key="3">
    <source>
        <dbReference type="Proteomes" id="UP000770629"/>
    </source>
</evidence>
<dbReference type="Pfam" id="PF12146">
    <property type="entry name" value="Hydrolase_4"/>
    <property type="match status" value="1"/>
</dbReference>
<evidence type="ECO:0000259" key="1">
    <source>
        <dbReference type="Pfam" id="PF12146"/>
    </source>
</evidence>
<organism evidence="2 3">
    <name type="scientific">Rhizobium lentis</name>
    <dbReference type="NCBI Taxonomy" id="1138194"/>
    <lineage>
        <taxon>Bacteria</taxon>
        <taxon>Pseudomonadati</taxon>
        <taxon>Pseudomonadota</taxon>
        <taxon>Alphaproteobacteria</taxon>
        <taxon>Hyphomicrobiales</taxon>
        <taxon>Rhizobiaceae</taxon>
        <taxon>Rhizobium/Agrobacterium group</taxon>
        <taxon>Rhizobium</taxon>
    </lineage>
</organism>
<proteinExistence type="predicted"/>
<dbReference type="InterPro" id="IPR022742">
    <property type="entry name" value="Hydrolase_4"/>
</dbReference>
<dbReference type="SUPFAM" id="SSF53474">
    <property type="entry name" value="alpha/beta-Hydrolases"/>
    <property type="match status" value="1"/>
</dbReference>
<name>A0ABS7IDF0_9HYPH</name>
<dbReference type="Proteomes" id="UP000770629">
    <property type="component" value="Unassembled WGS sequence"/>
</dbReference>
<dbReference type="Gene3D" id="3.40.50.1820">
    <property type="entry name" value="alpha/beta hydrolase"/>
    <property type="match status" value="1"/>
</dbReference>
<dbReference type="PANTHER" id="PTHR11614">
    <property type="entry name" value="PHOSPHOLIPASE-RELATED"/>
    <property type="match status" value="1"/>
</dbReference>
<reference evidence="2 3" key="1">
    <citation type="submission" date="2020-04" db="EMBL/GenBank/DDBJ databases">
        <title>Global-level population genomics: horizontal gene transfer, symbiosis and evolution in Rhizobia.</title>
        <authorList>
            <person name="Gai Y."/>
        </authorList>
    </citation>
    <scope>NUCLEOTIDE SEQUENCE [LARGE SCALE GENOMIC DNA]</scope>
    <source>
        <strain evidence="2 3">BLR33</strain>
    </source>
</reference>
<dbReference type="InterPro" id="IPR029058">
    <property type="entry name" value="AB_hydrolase_fold"/>
</dbReference>
<sequence>MSSCVTASIHIVGCFHGGQEFSAHGIQAYALDLRGRGHSDGPRYFVSNFDAYASDLKSVQDQVKSRHPGVPIFLLSHSAGGVAACIVALDYERNYRA</sequence>
<comment type="caution">
    <text evidence="2">The sequence shown here is derived from an EMBL/GenBank/DDBJ whole genome shotgun (WGS) entry which is preliminary data.</text>
</comment>
<feature type="domain" description="Serine aminopeptidase S33" evidence="1">
    <location>
        <begin position="16"/>
        <end position="95"/>
    </location>
</feature>
<protein>
    <submittedName>
        <fullName evidence="2">Alpha/beta fold hydrolase</fullName>
    </submittedName>
</protein>
<gene>
    <name evidence="2" type="ORF">HJB60_04060</name>
</gene>
<dbReference type="EMBL" id="JABDYF010000001">
    <property type="protein sequence ID" value="MBX5088351.1"/>
    <property type="molecule type" value="Genomic_DNA"/>
</dbReference>
<keyword evidence="3" id="KW-1185">Reference proteome</keyword>
<dbReference type="InterPro" id="IPR051044">
    <property type="entry name" value="MAG_DAG_Lipase"/>
</dbReference>
<accession>A0ABS7IDF0</accession>
<dbReference type="GO" id="GO:0016787">
    <property type="term" value="F:hydrolase activity"/>
    <property type="evidence" value="ECO:0007669"/>
    <property type="project" value="UniProtKB-KW"/>
</dbReference>